<sequence>MTERAGAVPSGRLARLASLLLREEDAAALAAFRFCFGLLGCVSAIRFLAYGWVDEFFVTPRFFLSYWGFDWLTPLSARGMHALFVALAVVSACVAVGFLYRAAIVLFFLGFTYVQLIDVTNYLNHYYLVSLIALLLSLMPLHRAYSVDAWLFPRLRSATLPAWCTHLLRFQVGAVYFFAGLAKVNSDWLLHAQPLNIWLSSRSYLPVVGPLLGERWVAYAMSWAGCLFDLTIVAFLLMPRTRVAAYAVVLFFHAVTKLLFPIGMFPAIMVVAALVFFSPSWPRNLVAFFRRRAPAPAAPALPRPADAPLPALFGARVVIAACYCAFHLLWPLRTHLYGGNVLWHEQGMRFSWRVMLREKNGSVTYLVTNPRTGRKQEVTPRKYLNGRQERDFSTQPDLILRLAHEIARDFEAREDVRPVVRAHAPVSLNGRPAELLIDPTVDLASMSDGLAKATWIRPVPETPPIHLESLAWHRP</sequence>
<keyword evidence="10" id="KW-1185">Reference proteome</keyword>
<feature type="transmembrane region" description="Helical" evidence="7">
    <location>
        <begin position="216"/>
        <end position="237"/>
    </location>
</feature>
<evidence type="ECO:0000256" key="4">
    <source>
        <dbReference type="ARBA" id="ARBA00023136"/>
    </source>
</evidence>
<accession>A0A6N7PK41</accession>
<feature type="transmembrane region" description="Helical" evidence="7">
    <location>
        <begin position="81"/>
        <end position="114"/>
    </location>
</feature>
<feature type="transmembrane region" description="Helical" evidence="7">
    <location>
        <begin position="244"/>
        <end position="277"/>
    </location>
</feature>
<dbReference type="InterPro" id="IPR011020">
    <property type="entry name" value="HTTM-like"/>
</dbReference>
<dbReference type="PANTHER" id="PTHR12639">
    <property type="entry name" value="VITAMIN K-DEPENDENT GAMMA-CARBOXYLASE"/>
    <property type="match status" value="1"/>
</dbReference>
<dbReference type="Proteomes" id="UP000440224">
    <property type="component" value="Unassembled WGS sequence"/>
</dbReference>
<evidence type="ECO:0000256" key="1">
    <source>
        <dbReference type="ARBA" id="ARBA00004127"/>
    </source>
</evidence>
<keyword evidence="2 7" id="KW-0812">Transmembrane</keyword>
<evidence type="ECO:0000256" key="7">
    <source>
        <dbReference type="SAM" id="Phobius"/>
    </source>
</evidence>
<evidence type="ECO:0000256" key="2">
    <source>
        <dbReference type="ARBA" id="ARBA00022692"/>
    </source>
</evidence>
<dbReference type="InterPro" id="IPR007782">
    <property type="entry name" value="VKG_COase"/>
</dbReference>
<dbReference type="RefSeq" id="WP_153819003.1">
    <property type="nucleotide sequence ID" value="NZ_WJIE01000002.1"/>
</dbReference>
<proteinExistence type="predicted"/>
<comment type="subcellular location">
    <subcellularLocation>
        <location evidence="1">Endomembrane system</location>
        <topology evidence="1">Multi-pass membrane protein</topology>
    </subcellularLocation>
</comment>
<dbReference type="GO" id="GO:0008488">
    <property type="term" value="F:gamma-glutamyl carboxylase activity"/>
    <property type="evidence" value="ECO:0007669"/>
    <property type="project" value="InterPro"/>
</dbReference>
<keyword evidence="3 7" id="KW-1133">Transmembrane helix</keyword>
<keyword evidence="6" id="KW-0456">Lyase</keyword>
<dbReference type="SMART" id="SM00752">
    <property type="entry name" value="HTTM"/>
    <property type="match status" value="1"/>
</dbReference>
<dbReference type="GO" id="GO:0019842">
    <property type="term" value="F:vitamin binding"/>
    <property type="evidence" value="ECO:0007669"/>
    <property type="project" value="TreeGrafter"/>
</dbReference>
<comment type="caution">
    <text evidence="9">The sequence shown here is derived from an EMBL/GenBank/DDBJ whole genome shotgun (WGS) entry which is preliminary data.</text>
</comment>
<evidence type="ECO:0000256" key="6">
    <source>
        <dbReference type="ARBA" id="ARBA00023239"/>
    </source>
</evidence>
<evidence type="ECO:0000259" key="8">
    <source>
        <dbReference type="SMART" id="SM00752"/>
    </source>
</evidence>
<evidence type="ECO:0000313" key="10">
    <source>
        <dbReference type="Proteomes" id="UP000440224"/>
    </source>
</evidence>
<feature type="transmembrane region" description="Helical" evidence="7">
    <location>
        <begin position="126"/>
        <end position="145"/>
    </location>
</feature>
<evidence type="ECO:0000313" key="9">
    <source>
        <dbReference type="EMBL" id="MRG92177.1"/>
    </source>
</evidence>
<dbReference type="GO" id="GO:0012505">
    <property type="term" value="C:endomembrane system"/>
    <property type="evidence" value="ECO:0007669"/>
    <property type="project" value="UniProtKB-SubCell"/>
</dbReference>
<dbReference type="InterPro" id="IPR053934">
    <property type="entry name" value="HTTM_dom"/>
</dbReference>
<dbReference type="Pfam" id="PF05090">
    <property type="entry name" value="HTTM"/>
    <property type="match status" value="1"/>
</dbReference>
<dbReference type="EMBL" id="WJIE01000002">
    <property type="protein sequence ID" value="MRG92177.1"/>
    <property type="molecule type" value="Genomic_DNA"/>
</dbReference>
<evidence type="ECO:0000256" key="3">
    <source>
        <dbReference type="ARBA" id="ARBA00022989"/>
    </source>
</evidence>
<dbReference type="OrthoDB" id="341137at2"/>
<gene>
    <name evidence="9" type="ORF">GF068_09580</name>
</gene>
<keyword evidence="5" id="KW-1015">Disulfide bond</keyword>
<name>A0A6N7PK41_9BACT</name>
<dbReference type="PANTHER" id="PTHR12639:SF7">
    <property type="entry name" value="HTTM DOMAIN-CONTAINING PROTEIN"/>
    <property type="match status" value="1"/>
</dbReference>
<protein>
    <submittedName>
        <fullName evidence="9">Gamma carboxylase</fullName>
    </submittedName>
</protein>
<reference evidence="9 10" key="1">
    <citation type="submission" date="2019-10" db="EMBL/GenBank/DDBJ databases">
        <title>A soil myxobacterium in the family Polyangiaceae.</title>
        <authorList>
            <person name="Li Y."/>
            <person name="Wang J."/>
        </authorList>
    </citation>
    <scope>NUCLEOTIDE SEQUENCE [LARGE SCALE GENOMIC DNA]</scope>
    <source>
        <strain evidence="9 10">DSM 14734</strain>
    </source>
</reference>
<dbReference type="AlphaFoldDB" id="A0A6N7PK41"/>
<feature type="transmembrane region" description="Helical" evidence="7">
    <location>
        <begin position="30"/>
        <end position="53"/>
    </location>
</feature>
<organism evidence="9 10">
    <name type="scientific">Polyangium spumosum</name>
    <dbReference type="NCBI Taxonomy" id="889282"/>
    <lineage>
        <taxon>Bacteria</taxon>
        <taxon>Pseudomonadati</taxon>
        <taxon>Myxococcota</taxon>
        <taxon>Polyangia</taxon>
        <taxon>Polyangiales</taxon>
        <taxon>Polyangiaceae</taxon>
        <taxon>Polyangium</taxon>
    </lineage>
</organism>
<dbReference type="InterPro" id="IPR053935">
    <property type="entry name" value="VKGC_lumenal_dom"/>
</dbReference>
<keyword evidence="4 7" id="KW-0472">Membrane</keyword>
<evidence type="ECO:0000256" key="5">
    <source>
        <dbReference type="ARBA" id="ARBA00023157"/>
    </source>
</evidence>
<feature type="domain" description="HTTM-like" evidence="8">
    <location>
        <begin position="21"/>
        <end position="281"/>
    </location>
</feature>
<dbReference type="Pfam" id="PF22777">
    <property type="entry name" value="VKGC_lumenal_dom"/>
    <property type="match status" value="1"/>
</dbReference>